<comment type="caution">
    <text evidence="1">The sequence shown here is derived from an EMBL/GenBank/DDBJ whole genome shotgun (WGS) entry which is preliminary data.</text>
</comment>
<reference evidence="1 2" key="1">
    <citation type="journal article" date="2018" name="Mol. Biol. Evol.">
        <title>Analysis of the draft genome of the red seaweed Gracilariopsis chorda provides insights into genome size evolution in Rhodophyta.</title>
        <authorList>
            <person name="Lee J."/>
            <person name="Yang E.C."/>
            <person name="Graf L."/>
            <person name="Yang J.H."/>
            <person name="Qiu H."/>
            <person name="Zel Zion U."/>
            <person name="Chan C.X."/>
            <person name="Stephens T.G."/>
            <person name="Weber A.P.M."/>
            <person name="Boo G.H."/>
            <person name="Boo S.M."/>
            <person name="Kim K.M."/>
            <person name="Shin Y."/>
            <person name="Jung M."/>
            <person name="Lee S.J."/>
            <person name="Yim H.S."/>
            <person name="Lee J.H."/>
            <person name="Bhattacharya D."/>
            <person name="Yoon H.S."/>
        </authorList>
    </citation>
    <scope>NUCLEOTIDE SEQUENCE [LARGE SCALE GENOMIC DNA]</scope>
    <source>
        <strain evidence="1 2">SKKU-2015</strain>
        <tissue evidence="1">Whole body</tissue>
    </source>
</reference>
<dbReference type="Proteomes" id="UP000247409">
    <property type="component" value="Unassembled WGS sequence"/>
</dbReference>
<gene>
    <name evidence="1" type="ORF">BWQ96_09406</name>
</gene>
<dbReference type="AlphaFoldDB" id="A0A2V3IFM4"/>
<dbReference type="EMBL" id="NBIV01000254">
    <property type="protein sequence ID" value="PXF40877.1"/>
    <property type="molecule type" value="Genomic_DNA"/>
</dbReference>
<proteinExistence type="predicted"/>
<organism evidence="1 2">
    <name type="scientific">Gracilariopsis chorda</name>
    <dbReference type="NCBI Taxonomy" id="448386"/>
    <lineage>
        <taxon>Eukaryota</taxon>
        <taxon>Rhodophyta</taxon>
        <taxon>Florideophyceae</taxon>
        <taxon>Rhodymeniophycidae</taxon>
        <taxon>Gracilariales</taxon>
        <taxon>Gracilariaceae</taxon>
        <taxon>Gracilariopsis</taxon>
    </lineage>
</organism>
<evidence type="ECO:0000313" key="1">
    <source>
        <dbReference type="EMBL" id="PXF40877.1"/>
    </source>
</evidence>
<accession>A0A2V3IFM4</accession>
<evidence type="ECO:0000313" key="2">
    <source>
        <dbReference type="Proteomes" id="UP000247409"/>
    </source>
</evidence>
<keyword evidence="2" id="KW-1185">Reference proteome</keyword>
<protein>
    <submittedName>
        <fullName evidence="1">Uncharacterized protein</fullName>
    </submittedName>
</protein>
<name>A0A2V3IFM4_9FLOR</name>
<sequence>MPFGDVIVHFGEKLRASTLTKKGKGGGKFTFLCRSPQIQNVAFHPHAGTGHTHIWVGSDIHPYIDYSVDFITEEALKGHLRNGVVFWGIPTHRMPPVVHP</sequence>